<evidence type="ECO:0000256" key="3">
    <source>
        <dbReference type="ARBA" id="ARBA00022448"/>
    </source>
</evidence>
<dbReference type="AlphaFoldDB" id="A0A7K5R043"/>
<organism evidence="9 10">
    <name type="scientific">Prunella himalayana</name>
    <dbReference type="NCBI Taxonomy" id="670356"/>
    <lineage>
        <taxon>Eukaryota</taxon>
        <taxon>Metazoa</taxon>
        <taxon>Chordata</taxon>
        <taxon>Craniata</taxon>
        <taxon>Vertebrata</taxon>
        <taxon>Euteleostomi</taxon>
        <taxon>Archelosauria</taxon>
        <taxon>Archosauria</taxon>
        <taxon>Dinosauria</taxon>
        <taxon>Saurischia</taxon>
        <taxon>Theropoda</taxon>
        <taxon>Coelurosauria</taxon>
        <taxon>Aves</taxon>
        <taxon>Neognathae</taxon>
        <taxon>Neoaves</taxon>
        <taxon>Telluraves</taxon>
        <taxon>Australaves</taxon>
        <taxon>Passeriformes</taxon>
        <taxon>Passeroidea</taxon>
        <taxon>Prunellidae</taxon>
        <taxon>Prunella</taxon>
    </lineage>
</organism>
<evidence type="ECO:0000256" key="1">
    <source>
        <dbReference type="ARBA" id="ARBA00004479"/>
    </source>
</evidence>
<dbReference type="Gene3D" id="1.20.5.780">
    <property type="entry name" value="Single helix bin"/>
    <property type="match status" value="1"/>
</dbReference>
<keyword evidence="3 8" id="KW-0813">Transport</keyword>
<evidence type="ECO:0000256" key="2">
    <source>
        <dbReference type="ARBA" id="ARBA00005948"/>
    </source>
</evidence>
<dbReference type="InterPro" id="IPR000272">
    <property type="entry name" value="Ion-transport_regulator_FXYD"/>
</dbReference>
<comment type="similarity">
    <text evidence="2 8">Belongs to the FXYD family.</text>
</comment>
<evidence type="ECO:0000256" key="7">
    <source>
        <dbReference type="ARBA" id="ARBA00023136"/>
    </source>
</evidence>
<dbReference type="GO" id="GO:0016020">
    <property type="term" value="C:membrane"/>
    <property type="evidence" value="ECO:0007669"/>
    <property type="project" value="UniProtKB-SubCell"/>
</dbReference>
<dbReference type="GO" id="GO:0017080">
    <property type="term" value="F:sodium channel regulator activity"/>
    <property type="evidence" value="ECO:0007669"/>
    <property type="project" value="TreeGrafter"/>
</dbReference>
<dbReference type="PANTHER" id="PTHR14132">
    <property type="entry name" value="SODIUM/POTASSIUM-TRANSPORTING ATPASE SUBUNIT GAMMA"/>
    <property type="match status" value="1"/>
</dbReference>
<accession>A0A7K5R043</accession>
<feature type="non-terminal residue" evidence="9">
    <location>
        <position position="1"/>
    </location>
</feature>
<proteinExistence type="inferred from homology"/>
<evidence type="ECO:0000313" key="10">
    <source>
        <dbReference type="Proteomes" id="UP000566454"/>
    </source>
</evidence>
<protein>
    <recommendedName>
        <fullName evidence="8">FXYD domain-containing ion transport regulator</fullName>
    </recommendedName>
</protein>
<reference evidence="9 10" key="1">
    <citation type="submission" date="2019-09" db="EMBL/GenBank/DDBJ databases">
        <title>Bird 10,000 Genomes (B10K) Project - Family phase.</title>
        <authorList>
            <person name="Zhang G."/>
        </authorList>
    </citation>
    <scope>NUCLEOTIDE SEQUENCE [LARGE SCALE GENOMIC DNA]</scope>
    <source>
        <strain evidence="9">B10K-DU-013-18</strain>
        <tissue evidence="9">Muscle</tissue>
    </source>
</reference>
<evidence type="ECO:0000256" key="5">
    <source>
        <dbReference type="ARBA" id="ARBA00022729"/>
    </source>
</evidence>
<dbReference type="Pfam" id="PF02038">
    <property type="entry name" value="ATP1G1_PLM_MAT8"/>
    <property type="match status" value="1"/>
</dbReference>
<feature type="non-terminal residue" evidence="9">
    <location>
        <position position="56"/>
    </location>
</feature>
<feature type="transmembrane region" description="Helical" evidence="8">
    <location>
        <begin position="34"/>
        <end position="54"/>
    </location>
</feature>
<feature type="signal peptide" evidence="8">
    <location>
        <begin position="1"/>
        <end position="18"/>
    </location>
</feature>
<keyword evidence="4 8" id="KW-0812">Transmembrane</keyword>
<dbReference type="EMBL" id="VYZK01000443">
    <property type="protein sequence ID" value="NWT73002.1"/>
    <property type="molecule type" value="Genomic_DNA"/>
</dbReference>
<dbReference type="GO" id="GO:0043269">
    <property type="term" value="P:regulation of monoatomic ion transport"/>
    <property type="evidence" value="ECO:0007669"/>
    <property type="project" value="InterPro"/>
</dbReference>
<keyword evidence="8" id="KW-1133">Transmembrane helix</keyword>
<evidence type="ECO:0000256" key="8">
    <source>
        <dbReference type="RuleBase" id="RU364131"/>
    </source>
</evidence>
<gene>
    <name evidence="9" type="primary">Fxyd6</name>
    <name evidence="9" type="ORF">PRUHIM_R03325</name>
</gene>
<name>A0A7K5R043_9PASE</name>
<feature type="chain" id="PRO_5029944687" description="FXYD domain-containing ion transport regulator" evidence="8">
    <location>
        <begin position="19"/>
        <end position="56"/>
    </location>
</feature>
<dbReference type="GO" id="GO:0006811">
    <property type="term" value="P:monoatomic ion transport"/>
    <property type="evidence" value="ECO:0007669"/>
    <property type="project" value="UniProtKB-KW"/>
</dbReference>
<dbReference type="Proteomes" id="UP000566454">
    <property type="component" value="Unassembled WGS sequence"/>
</dbReference>
<dbReference type="OrthoDB" id="8895254at2759"/>
<dbReference type="CDD" id="cd20324">
    <property type="entry name" value="FXYD6"/>
    <property type="match status" value="1"/>
</dbReference>
<keyword evidence="6 8" id="KW-0406">Ion transport</keyword>
<keyword evidence="5 8" id="KW-0732">Signal</keyword>
<comment type="subcellular location">
    <subcellularLocation>
        <location evidence="1">Membrane</location>
        <topology evidence="1">Single-pass type I membrane protein</topology>
    </subcellularLocation>
</comment>
<keyword evidence="10" id="KW-1185">Reference proteome</keyword>
<sequence>MEAVLIFLCSLLVPAALADAGMSPVSPLPDYQSLRIGGLVFAVVLFTVGILLILSK</sequence>
<dbReference type="PANTHER" id="PTHR14132:SF15">
    <property type="entry name" value="FXYD DOMAIN-CONTAINING ION TRANSPORT REGULATOR 6-RELATED"/>
    <property type="match status" value="1"/>
</dbReference>
<evidence type="ECO:0000256" key="4">
    <source>
        <dbReference type="ARBA" id="ARBA00022692"/>
    </source>
</evidence>
<evidence type="ECO:0000313" key="9">
    <source>
        <dbReference type="EMBL" id="NWT73002.1"/>
    </source>
</evidence>
<evidence type="ECO:0000256" key="6">
    <source>
        <dbReference type="ARBA" id="ARBA00023065"/>
    </source>
</evidence>
<comment type="caution">
    <text evidence="9">The sequence shown here is derived from an EMBL/GenBank/DDBJ whole genome shotgun (WGS) entry which is preliminary data.</text>
</comment>
<keyword evidence="7 8" id="KW-0472">Membrane</keyword>